<dbReference type="Proteomes" id="UP000076964">
    <property type="component" value="Unassembled WGS sequence"/>
</dbReference>
<evidence type="ECO:0000313" key="2">
    <source>
        <dbReference type="EMBL" id="OAG27655.1"/>
    </source>
</evidence>
<sequence length="1395" mass="164833">MWRYRDFLRIRKDFTDVYTQEEDTKSPKAWQAFIPHKTFRDLFQAVLAAGRREKNAKPVWIYGPYGTGKTYACFVIKHLLEDSLEESLDYLRRHPILRDLAEDFQALRQQGHWLVAYKSSASFVTSSGIFLQTIQEGVKQALIDRGFKVPRTHREQIYSYFEERPAYFSDFFERYQDEMFASFESKESLLNYLKSYSGEDSFVLLEKIQELLENDHILLHASPEDIKSWLKECIEENSLAGIWFIWDEFTDFFRPNAPFGDFQELAHAAKEIPFYLLPVTHVTPQTIRQRAALDEKTAEKLFDRFKRIHFTLEPVTAYELAGPSIEVLPGKEEEATSKCESFWTTLTETVARLVAEEEGVREEHLKRLWPLHPYTAYLLASIARQHSSSQRSLFKFLKDEEHGLAWFIEHCPETEEGPFWLLADKLWDYFFAEGALEELPEDIRSLVSFVESSLPKIDNIEAQNTFKIVMLQNVLHRLNPVDLLRPDKTNLRLALLSDLYEKALEHLRKLQEQRLVNISQRSGGQEEYLVPLFGYDPGVIGKLKKEIKRSWPYERVVRERLASVIEERIYFEEHLKPRFKLNVLSWTEFITKASSLESKAEPYQVLVMGVVAVSEEERLKVLEKVRQIAPNFERTIFLVLRPPFSEKEYENWLEHRAKETYAKEKGDSRNTQYHQREAENIEKDWAEKTSYHDFEMIWKNREEPGRWLPTFKEFLAEVVQKLFPYGPEKICTQPATLYTRFQDLKKPLDIGLGLRKIDNQYRQFLERLEILSPQEDSVIGKIKSQIEKKIKKEGRLNLTDLYYEELQHPPFGLHPSSAGKLVLAYALRDFAKPPYYLWDETRSSTASPEALREGLIKIFKNKTSYYLCASSPEAEKLAKSLKKAFHLEGPNYLESLRNRIRDKVKDLNYPLFSFKYVNFYTNLKDLIDAGEENKAWYKFLDLIHLWIISEEQVSDFRVPSDLTLSRIIEIETDDLPLEKVLAGIYIIEREYNFSERIAQIFKEKVAEGSFKRFIKQKFPPLAEYIEKHNLPISLVKEHLRRLMPEELFYWKEKDVENLLTEVLAELKIAQSLRKITSYYEGEIFTDMIDYFREKFLPERIKVNLFFLAREIGTDLRQTLERLAKLAKDRNLSAEEKIRLADELENKETEITNTLKNTINFLEKWIKRELHQKISSRELNELLEELKGLLFETDVNTFENKLKEKCTRLECVKIFRQLKKYWEELTNSSSPRDWSEKHNLPVHWLLEGKNFERLIVILNSPSVSDYSEKELNSFLSFIEKHKEKLQELTNLQKIEKTLLQRLLNVDEETLTVLPKDFAKNLAKELKKEIKMPVVDWIYHENHLREIARKFFYKEYVKVKQELANKLKNISPEKSQKILLSLVEDPEAGLKILARLN</sequence>
<dbReference type="RefSeq" id="WP_068542004.1">
    <property type="nucleotide sequence ID" value="NZ_LSFI01000023.1"/>
</dbReference>
<reference evidence="2 3" key="1">
    <citation type="submission" date="2016-02" db="EMBL/GenBank/DDBJ databases">
        <title>Draft genome sequence of Thermodesulfatator sp. S606.</title>
        <authorList>
            <person name="Lai Q."/>
            <person name="Cao J."/>
            <person name="Dupont S."/>
            <person name="Shao Z."/>
            <person name="Jebbar M."/>
            <person name="Alain K."/>
        </authorList>
    </citation>
    <scope>NUCLEOTIDE SEQUENCE [LARGE SCALE GENOMIC DNA]</scope>
    <source>
        <strain evidence="2 3">S606</strain>
    </source>
</reference>
<feature type="coiled-coil region" evidence="1">
    <location>
        <begin position="1116"/>
        <end position="1156"/>
    </location>
</feature>
<keyword evidence="1" id="KW-0175">Coiled coil</keyword>
<dbReference type="InterPro" id="IPR027417">
    <property type="entry name" value="P-loop_NTPase"/>
</dbReference>
<dbReference type="EMBL" id="LSFI01000023">
    <property type="protein sequence ID" value="OAG27655.1"/>
    <property type="molecule type" value="Genomic_DNA"/>
</dbReference>
<organism evidence="2 3">
    <name type="scientific">Thermodesulfatator autotrophicus</name>
    <dbReference type="NCBI Taxonomy" id="1795632"/>
    <lineage>
        <taxon>Bacteria</taxon>
        <taxon>Pseudomonadati</taxon>
        <taxon>Thermodesulfobacteriota</taxon>
        <taxon>Thermodesulfobacteria</taxon>
        <taxon>Thermodesulfobacteriales</taxon>
        <taxon>Thermodesulfatatoraceae</taxon>
        <taxon>Thermodesulfatator</taxon>
    </lineage>
</organism>
<proteinExistence type="predicted"/>
<protein>
    <submittedName>
        <fullName evidence="2">Uncharacterized protein</fullName>
    </submittedName>
</protein>
<dbReference type="SUPFAM" id="SSF52540">
    <property type="entry name" value="P-loop containing nucleoside triphosphate hydrolases"/>
    <property type="match status" value="1"/>
</dbReference>
<dbReference type="STRING" id="1795632.TH606_05960"/>
<name>A0A177E6Y7_9BACT</name>
<accession>A0A177E6Y7</accession>
<evidence type="ECO:0000256" key="1">
    <source>
        <dbReference type="SAM" id="Coils"/>
    </source>
</evidence>
<evidence type="ECO:0000313" key="3">
    <source>
        <dbReference type="Proteomes" id="UP000076964"/>
    </source>
</evidence>
<gene>
    <name evidence="2" type="ORF">TH606_05960</name>
</gene>
<keyword evidence="3" id="KW-1185">Reference proteome</keyword>
<comment type="caution">
    <text evidence="2">The sequence shown here is derived from an EMBL/GenBank/DDBJ whole genome shotgun (WGS) entry which is preliminary data.</text>
</comment>
<dbReference type="OrthoDB" id="9812271at2"/>